<evidence type="ECO:0000313" key="1">
    <source>
        <dbReference type="EMBL" id="AKU93384.1"/>
    </source>
</evidence>
<organism evidence="1 2">
    <name type="scientific">Labilithrix luteola</name>
    <dbReference type="NCBI Taxonomy" id="1391654"/>
    <lineage>
        <taxon>Bacteria</taxon>
        <taxon>Pseudomonadati</taxon>
        <taxon>Myxococcota</taxon>
        <taxon>Polyangia</taxon>
        <taxon>Polyangiales</taxon>
        <taxon>Labilitrichaceae</taxon>
        <taxon>Labilithrix</taxon>
    </lineage>
</organism>
<reference evidence="1 2" key="1">
    <citation type="submission" date="2015-08" db="EMBL/GenBank/DDBJ databases">
        <authorList>
            <person name="Babu N.S."/>
            <person name="Beckwith C.J."/>
            <person name="Beseler K.G."/>
            <person name="Brison A."/>
            <person name="Carone J.V."/>
            <person name="Caskin T.P."/>
            <person name="Diamond M."/>
            <person name="Durham M.E."/>
            <person name="Foxe J.M."/>
            <person name="Go M."/>
            <person name="Henderson B.A."/>
            <person name="Jones I.B."/>
            <person name="McGettigan J.A."/>
            <person name="Micheletti S.J."/>
            <person name="Nasrallah M.E."/>
            <person name="Ortiz D."/>
            <person name="Piller C.R."/>
            <person name="Privatt S.R."/>
            <person name="Schneider S.L."/>
            <person name="Sharp S."/>
            <person name="Smith T.C."/>
            <person name="Stanton J.D."/>
            <person name="Ullery H.E."/>
            <person name="Wilson R.J."/>
            <person name="Serrano M.G."/>
            <person name="Buck G."/>
            <person name="Lee V."/>
            <person name="Wang Y."/>
            <person name="Carvalho R."/>
            <person name="Voegtly L."/>
            <person name="Shi R."/>
            <person name="Duckworth R."/>
            <person name="Johnson A."/>
            <person name="Loviza R."/>
            <person name="Walstead R."/>
            <person name="Shah Z."/>
            <person name="Kiflezghi M."/>
            <person name="Wade K."/>
            <person name="Ball S.L."/>
            <person name="Bradley K.W."/>
            <person name="Asai D.J."/>
            <person name="Bowman C.A."/>
            <person name="Russell D.A."/>
            <person name="Pope W.H."/>
            <person name="Jacobs-Sera D."/>
            <person name="Hendrix R.W."/>
            <person name="Hatfull G.F."/>
        </authorList>
    </citation>
    <scope>NUCLEOTIDE SEQUENCE [LARGE SCALE GENOMIC DNA]</scope>
    <source>
        <strain evidence="1 2">DSM 27648</strain>
    </source>
</reference>
<dbReference type="Gene3D" id="3.40.630.30">
    <property type="match status" value="1"/>
</dbReference>
<evidence type="ECO:0008006" key="3">
    <source>
        <dbReference type="Google" id="ProtNLM"/>
    </source>
</evidence>
<gene>
    <name evidence="1" type="ORF">AKJ09_00048</name>
</gene>
<dbReference type="SUPFAM" id="SSF55729">
    <property type="entry name" value="Acyl-CoA N-acyltransferases (Nat)"/>
    <property type="match status" value="1"/>
</dbReference>
<dbReference type="Proteomes" id="UP000064967">
    <property type="component" value="Chromosome"/>
</dbReference>
<dbReference type="STRING" id="1391654.AKJ09_00048"/>
<accession>A0A0K1PJU7</accession>
<proteinExistence type="predicted"/>
<dbReference type="KEGG" id="llu:AKJ09_00048"/>
<name>A0A0K1PJU7_9BACT</name>
<dbReference type="AlphaFoldDB" id="A0A0K1PJU7"/>
<keyword evidence="2" id="KW-1185">Reference proteome</keyword>
<evidence type="ECO:0000313" key="2">
    <source>
        <dbReference type="Proteomes" id="UP000064967"/>
    </source>
</evidence>
<dbReference type="InterPro" id="IPR016181">
    <property type="entry name" value="Acyl_CoA_acyltransferase"/>
</dbReference>
<dbReference type="EMBL" id="CP012333">
    <property type="protein sequence ID" value="AKU93384.1"/>
    <property type="molecule type" value="Genomic_DNA"/>
</dbReference>
<protein>
    <recommendedName>
        <fullName evidence="3">N-acetyltransferase domain-containing protein</fullName>
    </recommendedName>
</protein>
<dbReference type="OrthoDB" id="3173333at2"/>
<dbReference type="PATRIC" id="fig|1391654.3.peg.55"/>
<sequence>MGRATDLPFVVDSWSKHSHVRGERLRDATARVRAILAAPTTVLRVVTLPDDDDAILGWSVLTSDASPKLHYVYLRRELRGQGIARVLLAGVDNPRGKP</sequence>